<comment type="caution">
    <text evidence="2">The sequence shown here is derived from an EMBL/GenBank/DDBJ whole genome shotgun (WGS) entry which is preliminary data.</text>
</comment>
<dbReference type="SUPFAM" id="SSF53720">
    <property type="entry name" value="ALDH-like"/>
    <property type="match status" value="1"/>
</dbReference>
<proteinExistence type="predicted"/>
<sequence length="36" mass="4293">MILTDVDNRMRIALEVMFGPVLSVIRFETEDRRRGR</sequence>
<dbReference type="InterPro" id="IPR015590">
    <property type="entry name" value="Aldehyde_DH_dom"/>
</dbReference>
<evidence type="ECO:0000259" key="1">
    <source>
        <dbReference type="Pfam" id="PF00171"/>
    </source>
</evidence>
<dbReference type="Gene3D" id="3.40.309.10">
    <property type="entry name" value="Aldehyde Dehydrogenase, Chain A, domain 2"/>
    <property type="match status" value="1"/>
</dbReference>
<evidence type="ECO:0000313" key="3">
    <source>
        <dbReference type="Proteomes" id="UP000277921"/>
    </source>
</evidence>
<protein>
    <submittedName>
        <fullName evidence="2">Aldehyde dehydrogenase family protein</fullName>
    </submittedName>
</protein>
<dbReference type="Proteomes" id="UP000277921">
    <property type="component" value="Unassembled WGS sequence"/>
</dbReference>
<accession>A0A3N8PTK2</accession>
<dbReference type="EMBL" id="QTQV01000009">
    <property type="protein sequence ID" value="RQT14942.1"/>
    <property type="molecule type" value="Genomic_DNA"/>
</dbReference>
<dbReference type="InterPro" id="IPR016163">
    <property type="entry name" value="Ald_DH_C"/>
</dbReference>
<name>A0A3N8PTK2_9BURK</name>
<reference evidence="2 3" key="1">
    <citation type="submission" date="2018-08" db="EMBL/GenBank/DDBJ databases">
        <title>Comparative analysis of Burkholderia isolates from Puerto Rico.</title>
        <authorList>
            <person name="Hall C."/>
            <person name="Sahl J."/>
            <person name="Wagner D."/>
        </authorList>
    </citation>
    <scope>NUCLEOTIDE SEQUENCE [LARGE SCALE GENOMIC DNA]</scope>
    <source>
        <strain evidence="2 3">Bp9025</strain>
    </source>
</reference>
<feature type="domain" description="Aldehyde dehydrogenase" evidence="1">
    <location>
        <begin position="2"/>
        <end position="31"/>
    </location>
</feature>
<organism evidence="2 3">
    <name type="scientific">Burkholderia contaminans</name>
    <dbReference type="NCBI Taxonomy" id="488447"/>
    <lineage>
        <taxon>Bacteria</taxon>
        <taxon>Pseudomonadati</taxon>
        <taxon>Pseudomonadota</taxon>
        <taxon>Betaproteobacteria</taxon>
        <taxon>Burkholderiales</taxon>
        <taxon>Burkholderiaceae</taxon>
        <taxon>Burkholderia</taxon>
        <taxon>Burkholderia cepacia complex</taxon>
    </lineage>
</organism>
<gene>
    <name evidence="2" type="ORF">DF051_17480</name>
</gene>
<dbReference type="AlphaFoldDB" id="A0A3N8PTK2"/>
<dbReference type="GO" id="GO:0016620">
    <property type="term" value="F:oxidoreductase activity, acting on the aldehyde or oxo group of donors, NAD or NADP as acceptor"/>
    <property type="evidence" value="ECO:0007669"/>
    <property type="project" value="InterPro"/>
</dbReference>
<evidence type="ECO:0000313" key="2">
    <source>
        <dbReference type="EMBL" id="RQT14942.1"/>
    </source>
</evidence>
<dbReference type="InterPro" id="IPR016161">
    <property type="entry name" value="Ald_DH/histidinol_DH"/>
</dbReference>
<dbReference type="Pfam" id="PF00171">
    <property type="entry name" value="Aldedh"/>
    <property type="match status" value="1"/>
</dbReference>